<evidence type="ECO:0000256" key="1">
    <source>
        <dbReference type="RuleBase" id="RU003494"/>
    </source>
</evidence>
<dbReference type="CDD" id="cd10291">
    <property type="entry name" value="GST_C_YfcG_like"/>
    <property type="match status" value="1"/>
</dbReference>
<dbReference type="RefSeq" id="WP_062768509.1">
    <property type="nucleotide sequence ID" value="NZ_CP121013.1"/>
</dbReference>
<accession>A0A162K1X4</accession>
<dbReference type="InterPro" id="IPR036249">
    <property type="entry name" value="Thioredoxin-like_sf"/>
</dbReference>
<dbReference type="PROSITE" id="PS50404">
    <property type="entry name" value="GST_NTER"/>
    <property type="match status" value="1"/>
</dbReference>
<protein>
    <submittedName>
        <fullName evidence="4">Glutathione S-transferase</fullName>
    </submittedName>
</protein>
<dbReference type="AlphaFoldDB" id="A0A162K1X4"/>
<dbReference type="Gene3D" id="1.20.1050.10">
    <property type="match status" value="1"/>
</dbReference>
<dbReference type="SUPFAM" id="SSF47616">
    <property type="entry name" value="GST C-terminal domain-like"/>
    <property type="match status" value="1"/>
</dbReference>
<dbReference type="InterPro" id="IPR040079">
    <property type="entry name" value="Glutathione_S-Trfase"/>
</dbReference>
<dbReference type="PANTHER" id="PTHR44051:SF19">
    <property type="entry name" value="DISULFIDE-BOND OXIDOREDUCTASE YFCG"/>
    <property type="match status" value="1"/>
</dbReference>
<dbReference type="Pfam" id="PF02798">
    <property type="entry name" value="GST_N"/>
    <property type="match status" value="1"/>
</dbReference>
<dbReference type="EMBL" id="LPZR01000202">
    <property type="protein sequence ID" value="KYO50312.1"/>
    <property type="molecule type" value="Genomic_DNA"/>
</dbReference>
<dbReference type="CDD" id="cd03048">
    <property type="entry name" value="GST_N_Ure2p_like"/>
    <property type="match status" value="1"/>
</dbReference>
<dbReference type="InterPro" id="IPR004045">
    <property type="entry name" value="Glutathione_S-Trfase_N"/>
</dbReference>
<dbReference type="PANTHER" id="PTHR44051">
    <property type="entry name" value="GLUTATHIONE S-TRANSFERASE-RELATED"/>
    <property type="match status" value="1"/>
</dbReference>
<reference evidence="4 5" key="1">
    <citation type="submission" date="2015-12" db="EMBL/GenBank/DDBJ databases">
        <title>Genome sequence of Tistrella mobilis MCCC 1A02139.</title>
        <authorList>
            <person name="Lu L."/>
            <person name="Lai Q."/>
            <person name="Shao Z."/>
            <person name="Qian P."/>
        </authorList>
    </citation>
    <scope>NUCLEOTIDE SEQUENCE [LARGE SCALE GENOMIC DNA]</scope>
    <source>
        <strain evidence="4 5">MCCC 1A02139</strain>
    </source>
</reference>
<comment type="similarity">
    <text evidence="1">Belongs to the GST superfamily.</text>
</comment>
<comment type="caution">
    <text evidence="4">The sequence shown here is derived from an EMBL/GenBank/DDBJ whole genome shotgun (WGS) entry which is preliminary data.</text>
</comment>
<feature type="domain" description="GST C-terminal" evidence="3">
    <location>
        <begin position="92"/>
        <end position="215"/>
    </location>
</feature>
<dbReference type="OrthoDB" id="9803562at2"/>
<dbReference type="SFLD" id="SFLDG01151">
    <property type="entry name" value="Main.2:_Nu-like"/>
    <property type="match status" value="1"/>
</dbReference>
<gene>
    <name evidence="4" type="ORF">AUP44_13720</name>
</gene>
<dbReference type="SUPFAM" id="SSF52833">
    <property type="entry name" value="Thioredoxin-like"/>
    <property type="match status" value="1"/>
</dbReference>
<dbReference type="GeneID" id="97241435"/>
<dbReference type="Gene3D" id="3.40.30.10">
    <property type="entry name" value="Glutaredoxin"/>
    <property type="match status" value="1"/>
</dbReference>
<sequence length="234" mass="26536">MTSPIDLFYWPTPNGWKISIALEELGLPYTVRPVNIGAGDQFQPDFLKFSPNNKMPAIIDPEGPEGRPISIFESGAILIYLAEKTGRLMPADPRGRYAVLEWLMFQMGGVGPMLGQAHHFRQYAPEKIQYAIDRYTNEAGRLYNVLDKRLSETEWVAGDDYSIADIAIFPWIVPHERQGQSFDERPHLKRWYETMKARPAVSKGLDVGKELRSGSATDPKAFQTLFGAAQYQKR</sequence>
<dbReference type="Pfam" id="PF00043">
    <property type="entry name" value="GST_C"/>
    <property type="match status" value="1"/>
</dbReference>
<evidence type="ECO:0000259" key="3">
    <source>
        <dbReference type="PROSITE" id="PS50405"/>
    </source>
</evidence>
<organism evidence="4 5">
    <name type="scientific">Tistrella mobilis</name>
    <dbReference type="NCBI Taxonomy" id="171437"/>
    <lineage>
        <taxon>Bacteria</taxon>
        <taxon>Pseudomonadati</taxon>
        <taxon>Pseudomonadota</taxon>
        <taxon>Alphaproteobacteria</taxon>
        <taxon>Geminicoccales</taxon>
        <taxon>Geminicoccaceae</taxon>
        <taxon>Tistrella</taxon>
    </lineage>
</organism>
<dbReference type="Proteomes" id="UP000075787">
    <property type="component" value="Unassembled WGS sequence"/>
</dbReference>
<dbReference type="InterPro" id="IPR004046">
    <property type="entry name" value="GST_C"/>
</dbReference>
<dbReference type="PROSITE" id="PS50405">
    <property type="entry name" value="GST_CTER"/>
    <property type="match status" value="1"/>
</dbReference>
<evidence type="ECO:0000313" key="5">
    <source>
        <dbReference type="Proteomes" id="UP000075787"/>
    </source>
</evidence>
<feature type="domain" description="GST N-terminal" evidence="2">
    <location>
        <begin position="2"/>
        <end position="89"/>
    </location>
</feature>
<proteinExistence type="inferred from homology"/>
<evidence type="ECO:0000259" key="2">
    <source>
        <dbReference type="PROSITE" id="PS50404"/>
    </source>
</evidence>
<dbReference type="InterPro" id="IPR036282">
    <property type="entry name" value="Glutathione-S-Trfase_C_sf"/>
</dbReference>
<evidence type="ECO:0000313" key="4">
    <source>
        <dbReference type="EMBL" id="KYO50312.1"/>
    </source>
</evidence>
<dbReference type="SFLD" id="SFLDS00019">
    <property type="entry name" value="Glutathione_Transferase_(cytos"/>
    <property type="match status" value="1"/>
</dbReference>
<dbReference type="InterPro" id="IPR010987">
    <property type="entry name" value="Glutathione-S-Trfase_C-like"/>
</dbReference>
<name>A0A162K1X4_9PROT</name>
<dbReference type="GO" id="GO:0016740">
    <property type="term" value="F:transferase activity"/>
    <property type="evidence" value="ECO:0007669"/>
    <property type="project" value="UniProtKB-KW"/>
</dbReference>
<keyword evidence="4" id="KW-0808">Transferase</keyword>
<dbReference type="SFLD" id="SFLDG00358">
    <property type="entry name" value="Main_(cytGST)"/>
    <property type="match status" value="1"/>
</dbReference>